<evidence type="ECO:0000313" key="1">
    <source>
        <dbReference type="EMBL" id="GEM85302.1"/>
    </source>
</evidence>
<dbReference type="RefSeq" id="WP_119342295.1">
    <property type="nucleotide sequence ID" value="NZ_BJXL01000219.1"/>
</dbReference>
<dbReference type="Proteomes" id="UP000321197">
    <property type="component" value="Unassembled WGS sequence"/>
</dbReference>
<protein>
    <submittedName>
        <fullName evidence="1">Asparaginase</fullName>
    </submittedName>
</protein>
<evidence type="ECO:0000313" key="2">
    <source>
        <dbReference type="Proteomes" id="UP000321197"/>
    </source>
</evidence>
<gene>
    <name evidence="1" type="ORF">MHY01S_34680</name>
</gene>
<proteinExistence type="predicted"/>
<name>A0A511R8T2_9DEIN</name>
<dbReference type="AlphaFoldDB" id="A0A511R8T2"/>
<dbReference type="OrthoDB" id="9770793at2"/>
<dbReference type="InterPro" id="IPR010349">
    <property type="entry name" value="Asparaginase_II"/>
</dbReference>
<comment type="caution">
    <text evidence="1">The sequence shown here is derived from an EMBL/GenBank/DDBJ whole genome shotgun (WGS) entry which is preliminary data.</text>
</comment>
<organism evidence="1 2">
    <name type="scientific">Meiothermus hypogaeus NBRC 106114</name>
    <dbReference type="NCBI Taxonomy" id="1227553"/>
    <lineage>
        <taxon>Bacteria</taxon>
        <taxon>Thermotogati</taxon>
        <taxon>Deinococcota</taxon>
        <taxon>Deinococci</taxon>
        <taxon>Thermales</taxon>
        <taxon>Thermaceae</taxon>
        <taxon>Meiothermus</taxon>
    </lineage>
</organism>
<dbReference type="EMBL" id="BJXL01000219">
    <property type="protein sequence ID" value="GEM85302.1"/>
    <property type="molecule type" value="Genomic_DNA"/>
</dbReference>
<accession>A0A511R8T2</accession>
<dbReference type="PANTHER" id="PTHR42110:SF1">
    <property type="entry name" value="L-ASPARAGINASE, PUTATIVE (AFU_ORTHOLOGUE AFUA_3G11890)-RELATED"/>
    <property type="match status" value="1"/>
</dbReference>
<dbReference type="PANTHER" id="PTHR42110">
    <property type="entry name" value="L-ASPARAGINASE, PUTATIVE (AFU_ORTHOLOGUE AFUA_3G11890)-RELATED"/>
    <property type="match status" value="1"/>
</dbReference>
<sequence length="333" mass="36376">MDAYTYVYRGGHIENRHKVSLAMVGPLGNLLAYCGNPHLAAHMRSSAKPFQALALYVSGAIERFGITPAEVALTCASHDGMEPHVVMAANYLRKIGLDESYLACGAHLPFDPIARKALQQAGQPPSVLHNNCSGKHTGMLATALALGADPKGYEQPEHPVQQLNLQTLRELSGQAHIPYGVDGCSVPTFVLPLASAARMFALLAEPAAAPPKYQEGLQAIFQAMRQHPDLVAGPHSIDTVLMQHLPQLIAKRGADGYYGMALRNTRWGNLGIAFKVESGSNEAREPMVIRLLEELGILSPKVELEWRRPVVRNVQKLEVGYWEARLELKWLDG</sequence>
<dbReference type="Pfam" id="PF06089">
    <property type="entry name" value="Asparaginase_II"/>
    <property type="match status" value="1"/>
</dbReference>
<reference evidence="1 2" key="1">
    <citation type="submission" date="2019-07" db="EMBL/GenBank/DDBJ databases">
        <title>Whole genome shotgun sequence of Meiothermus hypogaeus NBRC 106114.</title>
        <authorList>
            <person name="Hosoyama A."/>
            <person name="Uohara A."/>
            <person name="Ohji S."/>
            <person name="Ichikawa N."/>
        </authorList>
    </citation>
    <scope>NUCLEOTIDE SEQUENCE [LARGE SCALE GENOMIC DNA]</scope>
    <source>
        <strain evidence="1 2">NBRC 106114</strain>
    </source>
</reference>